<evidence type="ECO:0000256" key="7">
    <source>
        <dbReference type="SAM" id="MobiDB-lite"/>
    </source>
</evidence>
<evidence type="ECO:0000256" key="6">
    <source>
        <dbReference type="ARBA" id="ARBA00064543"/>
    </source>
</evidence>
<feature type="non-terminal residue" evidence="9">
    <location>
        <position position="1"/>
    </location>
</feature>
<keyword evidence="3" id="KW-0132">Cell division</keyword>
<dbReference type="InterPro" id="IPR039781">
    <property type="entry name" value="Rad21/Rec8-like"/>
</dbReference>
<feature type="domain" description="Rad21/Rec8-like protein C-terminal eukaryotic" evidence="8">
    <location>
        <begin position="444"/>
        <end position="489"/>
    </location>
</feature>
<gene>
    <name evidence="9" type="ORF">GIB67_020326</name>
</gene>
<dbReference type="GO" id="GO:0008278">
    <property type="term" value="C:cohesin complex"/>
    <property type="evidence" value="ECO:0007669"/>
    <property type="project" value="InterPro"/>
</dbReference>
<organism evidence="9 10">
    <name type="scientific">Kingdonia uniflora</name>
    <dbReference type="NCBI Taxonomy" id="39325"/>
    <lineage>
        <taxon>Eukaryota</taxon>
        <taxon>Viridiplantae</taxon>
        <taxon>Streptophyta</taxon>
        <taxon>Embryophyta</taxon>
        <taxon>Tracheophyta</taxon>
        <taxon>Spermatophyta</taxon>
        <taxon>Magnoliopsida</taxon>
        <taxon>Ranunculales</taxon>
        <taxon>Circaeasteraceae</taxon>
        <taxon>Kingdonia</taxon>
    </lineage>
</organism>
<keyword evidence="5" id="KW-0539">Nucleus</keyword>
<comment type="subunit">
    <text evidence="6">Component of the cohesin complex.</text>
</comment>
<dbReference type="GO" id="GO:0007062">
    <property type="term" value="P:sister chromatid cohesion"/>
    <property type="evidence" value="ECO:0007669"/>
    <property type="project" value="InterPro"/>
</dbReference>
<keyword evidence="10" id="KW-1185">Reference proteome</keyword>
<comment type="similarity">
    <text evidence="2">Belongs to the rad21 family.</text>
</comment>
<dbReference type="Gene3D" id="1.10.10.580">
    <property type="entry name" value="Structural maintenance of chromosome 1. Chain E"/>
    <property type="match status" value="1"/>
</dbReference>
<dbReference type="PANTHER" id="PTHR12585:SF73">
    <property type="entry name" value="SISTER CHROMATID COHESION 1 PROTEIN 2"/>
    <property type="match status" value="1"/>
</dbReference>
<dbReference type="GO" id="GO:0005634">
    <property type="term" value="C:nucleus"/>
    <property type="evidence" value="ECO:0007669"/>
    <property type="project" value="UniProtKB-SubCell"/>
</dbReference>
<protein>
    <recommendedName>
        <fullName evidence="8">Rad21/Rec8-like protein C-terminal eukaryotic domain-containing protein</fullName>
    </recommendedName>
</protein>
<keyword evidence="3" id="KW-0498">Mitosis</keyword>
<evidence type="ECO:0000256" key="1">
    <source>
        <dbReference type="ARBA" id="ARBA00004123"/>
    </source>
</evidence>
<name>A0A7J7NIU1_9MAGN</name>
<dbReference type="PANTHER" id="PTHR12585">
    <property type="entry name" value="SCC1 / RAD21 FAMILY MEMBER"/>
    <property type="match status" value="1"/>
</dbReference>
<evidence type="ECO:0000256" key="3">
    <source>
        <dbReference type="ARBA" id="ARBA00022776"/>
    </source>
</evidence>
<dbReference type="CDD" id="cd21793">
    <property type="entry name" value="Rad21_Rec8_M_AtSYN1-like"/>
    <property type="match status" value="1"/>
</dbReference>
<sequence length="497" mass="56405">AETWGDARNEHYFPHKYCHQEDVVRLGTSSIVYIPLEDGFSPHVMDMDVHPSCDLASFEASMEKLRFNNFPQEECLDDVVHGDLALRVMDMVMEGSPFCNLTSVEARVEKLRDNHLPQKERLNNEEMFSEAEESLDLGTQFDEVSNKKKRLKFLEVTPPVSGEEISNNVLREDHSLPTTAEKTPDHSKLPLDSELMVIRTPANKEQPRFSRKRKHAYDENMIVLSNEFLRQSLIDASDLVCKRKKAPKTALGAWRASKISKLCQNFMEPLFPCISSHLKALFAVRNLMTPGTVKTVESVVKSGNEEFKTPSKSVQQDSIDDRNLNDQHTPVTDSVDVATSVMNSVDVATSLMNSFDQPTPVTNYVETPTTLGSDEVRLRTSDEAEEIPTVEIRDIDLNLMDEVTDPHEEDNQNLDGWSARTRKVAGYLHKCFVGQKSQKETEALNIKPILEGKTRKESARMFYELLVLKSRGFVDVKQDVPYEDIFVSKTSQLEALF</sequence>
<dbReference type="AlphaFoldDB" id="A0A7J7NIU1"/>
<evidence type="ECO:0000256" key="5">
    <source>
        <dbReference type="ARBA" id="ARBA00023242"/>
    </source>
</evidence>
<keyword evidence="3" id="KW-0131">Cell cycle</keyword>
<evidence type="ECO:0000313" key="10">
    <source>
        <dbReference type="Proteomes" id="UP000541444"/>
    </source>
</evidence>
<dbReference type="SUPFAM" id="SSF46785">
    <property type="entry name" value="Winged helix' DNA-binding domain"/>
    <property type="match status" value="1"/>
</dbReference>
<dbReference type="InterPro" id="IPR023093">
    <property type="entry name" value="ScpA-like_C"/>
</dbReference>
<dbReference type="GO" id="GO:0003682">
    <property type="term" value="F:chromatin binding"/>
    <property type="evidence" value="ECO:0007669"/>
    <property type="project" value="TreeGrafter"/>
</dbReference>
<comment type="caution">
    <text evidence="9">The sequence shown here is derived from an EMBL/GenBank/DDBJ whole genome shotgun (WGS) entry which is preliminary data.</text>
</comment>
<evidence type="ECO:0000313" key="9">
    <source>
        <dbReference type="EMBL" id="KAF6166892.1"/>
    </source>
</evidence>
<reference evidence="9 10" key="1">
    <citation type="journal article" date="2020" name="IScience">
        <title>Genome Sequencing of the Endangered Kingdonia uniflora (Circaeasteraceae, Ranunculales) Reveals Potential Mechanisms of Evolutionary Specialization.</title>
        <authorList>
            <person name="Sun Y."/>
            <person name="Deng T."/>
            <person name="Zhang A."/>
            <person name="Moore M.J."/>
            <person name="Landis J.B."/>
            <person name="Lin N."/>
            <person name="Zhang H."/>
            <person name="Zhang X."/>
            <person name="Huang J."/>
            <person name="Zhang X."/>
            <person name="Sun H."/>
            <person name="Wang H."/>
        </authorList>
    </citation>
    <scope>NUCLEOTIDE SEQUENCE [LARGE SCALE GENOMIC DNA]</scope>
    <source>
        <strain evidence="9">TB1705</strain>
        <tissue evidence="9">Leaf</tissue>
    </source>
</reference>
<dbReference type="InterPro" id="IPR006909">
    <property type="entry name" value="Rad21/Rec8_C_eu"/>
</dbReference>
<dbReference type="InterPro" id="IPR036390">
    <property type="entry name" value="WH_DNA-bd_sf"/>
</dbReference>
<dbReference type="EMBL" id="JACGCM010000772">
    <property type="protein sequence ID" value="KAF6166892.1"/>
    <property type="molecule type" value="Genomic_DNA"/>
</dbReference>
<evidence type="ECO:0000256" key="4">
    <source>
        <dbReference type="ARBA" id="ARBA00022829"/>
    </source>
</evidence>
<dbReference type="FunFam" id="1.10.10.580:FF:000002">
    <property type="entry name" value="Sister chromatid cohesion 1 protein 4"/>
    <property type="match status" value="1"/>
</dbReference>
<evidence type="ECO:0000256" key="2">
    <source>
        <dbReference type="ARBA" id="ARBA00009870"/>
    </source>
</evidence>
<keyword evidence="4" id="KW-0159">Chromosome partition</keyword>
<dbReference type="GO" id="GO:0007059">
    <property type="term" value="P:chromosome segregation"/>
    <property type="evidence" value="ECO:0007669"/>
    <property type="project" value="UniProtKB-KW"/>
</dbReference>
<accession>A0A7J7NIU1</accession>
<evidence type="ECO:0000259" key="8">
    <source>
        <dbReference type="Pfam" id="PF04824"/>
    </source>
</evidence>
<proteinExistence type="inferred from homology"/>
<dbReference type="OrthoDB" id="10071381at2759"/>
<feature type="region of interest" description="Disordered" evidence="7">
    <location>
        <begin position="304"/>
        <end position="331"/>
    </location>
</feature>
<dbReference type="Pfam" id="PF04824">
    <property type="entry name" value="Rad21_Rec8"/>
    <property type="match status" value="1"/>
</dbReference>
<comment type="subcellular location">
    <subcellularLocation>
        <location evidence="1">Nucleus</location>
    </subcellularLocation>
</comment>
<dbReference type="GO" id="GO:1990414">
    <property type="term" value="P:replication-born double-strand break repair via sister chromatid exchange"/>
    <property type="evidence" value="ECO:0007669"/>
    <property type="project" value="TreeGrafter"/>
</dbReference>
<dbReference type="Proteomes" id="UP000541444">
    <property type="component" value="Unassembled WGS sequence"/>
</dbReference>